<dbReference type="EMBL" id="JAECSB010000090">
    <property type="protein sequence ID" value="MBH5146491.1"/>
    <property type="molecule type" value="Genomic_DNA"/>
</dbReference>
<keyword evidence="2" id="KW-1185">Reference proteome</keyword>
<proteinExistence type="predicted"/>
<protein>
    <submittedName>
        <fullName evidence="1">Uncharacterized protein</fullName>
    </submittedName>
</protein>
<evidence type="ECO:0000313" key="2">
    <source>
        <dbReference type="Proteomes" id="UP000627573"/>
    </source>
</evidence>
<dbReference type="RefSeq" id="WP_197942048.1">
    <property type="nucleotide sequence ID" value="NZ_JAECSB010000090.1"/>
</dbReference>
<gene>
    <name evidence="1" type="ORF">I3517_28190</name>
</gene>
<sequence length="104" mass="11655">MESNNWRLREGYPAVDWLTVANLSVMAVQDQAKGWDLDTWNRRGDEGGLFGPDLLAWIELLSRPLDVGRSGTWVNGRHRAALIAVSGALHIAVADPQSWRSDWD</sequence>
<dbReference type="Proteomes" id="UP000627573">
    <property type="component" value="Unassembled WGS sequence"/>
</dbReference>
<reference evidence="1 2" key="1">
    <citation type="submission" date="2020-12" db="EMBL/GenBank/DDBJ databases">
        <title>Draft genome sequence of furan degrading bacterial strain FUR100.</title>
        <authorList>
            <person name="Woiski C."/>
        </authorList>
    </citation>
    <scope>NUCLEOTIDE SEQUENCE [LARGE SCALE GENOMIC DNA]</scope>
    <source>
        <strain evidence="1 2">FUR100</strain>
    </source>
</reference>
<evidence type="ECO:0000313" key="1">
    <source>
        <dbReference type="EMBL" id="MBH5146491.1"/>
    </source>
</evidence>
<dbReference type="AlphaFoldDB" id="A0A8I1D9T8"/>
<comment type="caution">
    <text evidence="1">The sequence shown here is derived from an EMBL/GenBank/DDBJ whole genome shotgun (WGS) entry which is preliminary data.</text>
</comment>
<name>A0A8I1D9T8_RHOER</name>
<accession>A0A8I1D9T8</accession>
<organism evidence="1 2">
    <name type="scientific">Rhodococcus erythropolis</name>
    <name type="common">Arthrobacter picolinophilus</name>
    <dbReference type="NCBI Taxonomy" id="1833"/>
    <lineage>
        <taxon>Bacteria</taxon>
        <taxon>Bacillati</taxon>
        <taxon>Actinomycetota</taxon>
        <taxon>Actinomycetes</taxon>
        <taxon>Mycobacteriales</taxon>
        <taxon>Nocardiaceae</taxon>
        <taxon>Rhodococcus</taxon>
        <taxon>Rhodococcus erythropolis group</taxon>
    </lineage>
</organism>